<dbReference type="PROSITE" id="PS00965">
    <property type="entry name" value="PMI_I_1"/>
    <property type="match status" value="1"/>
</dbReference>
<dbReference type="GO" id="GO:0009298">
    <property type="term" value="P:GDP-mannose biosynthetic process"/>
    <property type="evidence" value="ECO:0007669"/>
    <property type="project" value="InterPro"/>
</dbReference>
<feature type="region of interest" description="Disordered" evidence="9">
    <location>
        <begin position="428"/>
        <end position="461"/>
    </location>
</feature>
<reference evidence="13 14" key="1">
    <citation type="journal article" date="2024" name="Science">
        <title>Giant polyketide synthase enzymes in the biosynthesis of giant marine polyether toxins.</title>
        <authorList>
            <person name="Fallon T.R."/>
            <person name="Shende V.V."/>
            <person name="Wierzbicki I.H."/>
            <person name="Pendleton A.L."/>
            <person name="Watervoot N.F."/>
            <person name="Auber R.P."/>
            <person name="Gonzalez D.J."/>
            <person name="Wisecaver J.H."/>
            <person name="Moore B.S."/>
        </authorList>
    </citation>
    <scope>NUCLEOTIDE SEQUENCE [LARGE SCALE GENOMIC DNA]</scope>
    <source>
        <strain evidence="13 14">12B1</strain>
    </source>
</reference>
<evidence type="ECO:0000256" key="8">
    <source>
        <dbReference type="ARBA" id="ARBA00023235"/>
    </source>
</evidence>
<feature type="compositionally biased region" description="Low complexity" evidence="9">
    <location>
        <begin position="443"/>
        <end position="453"/>
    </location>
</feature>
<keyword evidence="7" id="KW-0862">Zinc</keyword>
<dbReference type="InterPro" id="IPR018050">
    <property type="entry name" value="Pmannose_isomerase-type1_CS"/>
</dbReference>
<dbReference type="PROSITE" id="PS00966">
    <property type="entry name" value="PMI_I_2"/>
    <property type="match status" value="1"/>
</dbReference>
<evidence type="ECO:0000256" key="3">
    <source>
        <dbReference type="ARBA" id="ARBA00004666"/>
    </source>
</evidence>
<proteinExistence type="inferred from homology"/>
<dbReference type="CDD" id="cd07011">
    <property type="entry name" value="cupin_PMI_type_I_N"/>
    <property type="match status" value="1"/>
</dbReference>
<dbReference type="PANTHER" id="PTHR10309:SF0">
    <property type="entry name" value="MANNOSE-6-PHOSPHATE ISOMERASE"/>
    <property type="match status" value="1"/>
</dbReference>
<dbReference type="InterPro" id="IPR046457">
    <property type="entry name" value="PMI_typeI_cat"/>
</dbReference>
<evidence type="ECO:0000256" key="2">
    <source>
        <dbReference type="ARBA" id="ARBA00001947"/>
    </source>
</evidence>
<name>A0AB34JPE3_PRYPA</name>
<evidence type="ECO:0000256" key="9">
    <source>
        <dbReference type="SAM" id="MobiDB-lite"/>
    </source>
</evidence>
<evidence type="ECO:0000256" key="6">
    <source>
        <dbReference type="ARBA" id="ARBA00022723"/>
    </source>
</evidence>
<evidence type="ECO:0000259" key="11">
    <source>
        <dbReference type="Pfam" id="PF20511"/>
    </source>
</evidence>
<comment type="catalytic activity">
    <reaction evidence="1">
        <text>D-mannose 6-phosphate = D-fructose 6-phosphate</text>
        <dbReference type="Rhea" id="RHEA:12356"/>
        <dbReference type="ChEBI" id="CHEBI:58735"/>
        <dbReference type="ChEBI" id="CHEBI:61527"/>
        <dbReference type="EC" id="5.3.1.8"/>
    </reaction>
</comment>
<keyword evidence="10" id="KW-0472">Membrane</keyword>
<dbReference type="Pfam" id="PF20512">
    <property type="entry name" value="PMI_typeI_hel"/>
    <property type="match status" value="1"/>
</dbReference>
<dbReference type="GO" id="GO:0004476">
    <property type="term" value="F:mannose-6-phosphate isomerase activity"/>
    <property type="evidence" value="ECO:0007669"/>
    <property type="project" value="UniProtKB-EC"/>
</dbReference>
<keyword evidence="8" id="KW-0413">Isomerase</keyword>
<protein>
    <recommendedName>
        <fullName evidence="5">mannose-6-phosphate isomerase</fullName>
        <ecNumber evidence="5">5.3.1.8</ecNumber>
    </recommendedName>
</protein>
<dbReference type="GO" id="GO:0005829">
    <property type="term" value="C:cytosol"/>
    <property type="evidence" value="ECO:0007669"/>
    <property type="project" value="TreeGrafter"/>
</dbReference>
<evidence type="ECO:0000259" key="12">
    <source>
        <dbReference type="Pfam" id="PF20512"/>
    </source>
</evidence>
<evidence type="ECO:0000313" key="13">
    <source>
        <dbReference type="EMBL" id="KAL1523740.1"/>
    </source>
</evidence>
<evidence type="ECO:0000256" key="1">
    <source>
        <dbReference type="ARBA" id="ARBA00000757"/>
    </source>
</evidence>
<evidence type="ECO:0000256" key="5">
    <source>
        <dbReference type="ARBA" id="ARBA00011956"/>
    </source>
</evidence>
<feature type="transmembrane region" description="Helical" evidence="10">
    <location>
        <begin position="512"/>
        <end position="535"/>
    </location>
</feature>
<dbReference type="PANTHER" id="PTHR10309">
    <property type="entry name" value="MANNOSE-6-PHOSPHATE ISOMERASE"/>
    <property type="match status" value="1"/>
</dbReference>
<evidence type="ECO:0000256" key="4">
    <source>
        <dbReference type="ARBA" id="ARBA00010772"/>
    </source>
</evidence>
<dbReference type="EC" id="5.3.1.8" evidence="5"/>
<dbReference type="Gene3D" id="1.10.441.10">
    <property type="entry name" value="Phosphomannose Isomerase, domain 2"/>
    <property type="match status" value="1"/>
</dbReference>
<sequence>MMAIACECNCGPRPSFTQSCSKRRLLPVECAVMHYGWGRLGAASLVARMSTVFHGERIKDHLPYAEMWLGAVENAAAARVTTETFHLLEMSAWMERRYWSKSSLYRKFKLPFLFKLLSVHTALSIQAHPDKQLARRLHAADPLHYRDDNHKPELACALGEFEVLCGFRPKEQIVRSVRSCPELLALVGRSAVDSLERLALCELFTKLMNSSDESVAKAVQLLARRLQVGAASEEEMLVERLLKQYPGDVGVFCAYLLNHVKLTDGEAIFLPANEPHAYLQGDCVECMACSDNVVRAGLTPKWKDVDTLCSMLTYRMARPEILPGVDEDGNKVTLYRPPVPEFQLRRIRLRAGEKCNLLASSSVGIMVCCEGKGFAIDSTRHRYTMRSGFTMLVLPDTTISFDAISDLLVFCCQEQTGADRDKYLRQGDEVKGPHTVPKEIAPSASSSLSSQSSGCHPVVSSGCPPSSARSASAPYTAPSQAAVTDNAAVSKLSLEIRFLREQLEHAASRQRWLVGLCLSLGTLSIGMAAILGAFASRHRRD</sequence>
<feature type="domain" description="Phosphomannose isomerase type I helical insertion" evidence="12">
    <location>
        <begin position="196"/>
        <end position="257"/>
    </location>
</feature>
<dbReference type="SUPFAM" id="SSF51182">
    <property type="entry name" value="RmlC-like cupins"/>
    <property type="match status" value="1"/>
</dbReference>
<dbReference type="InterPro" id="IPR014710">
    <property type="entry name" value="RmlC-like_jellyroll"/>
</dbReference>
<dbReference type="EMBL" id="JBGBPQ010000005">
    <property type="protein sequence ID" value="KAL1523740.1"/>
    <property type="molecule type" value="Genomic_DNA"/>
</dbReference>
<feature type="domain" description="Phosphomannose isomerase type I catalytic" evidence="11">
    <location>
        <begin position="25"/>
        <end position="169"/>
    </location>
</feature>
<dbReference type="Proteomes" id="UP001515480">
    <property type="component" value="Unassembled WGS sequence"/>
</dbReference>
<dbReference type="InterPro" id="IPR016305">
    <property type="entry name" value="Mannose-6-P_Isomerase"/>
</dbReference>
<comment type="caution">
    <text evidence="13">The sequence shown here is derived from an EMBL/GenBank/DDBJ whole genome shotgun (WGS) entry which is preliminary data.</text>
</comment>
<dbReference type="InterPro" id="IPR046458">
    <property type="entry name" value="PMI_typeI_hel"/>
</dbReference>
<dbReference type="NCBIfam" id="TIGR00218">
    <property type="entry name" value="manA"/>
    <property type="match status" value="1"/>
</dbReference>
<dbReference type="InterPro" id="IPR001250">
    <property type="entry name" value="Man6P_Isoase-1"/>
</dbReference>
<comment type="cofactor">
    <cofactor evidence="2">
        <name>Zn(2+)</name>
        <dbReference type="ChEBI" id="CHEBI:29105"/>
    </cofactor>
</comment>
<comment type="similarity">
    <text evidence="4">Belongs to the mannose-6-phosphate isomerase type 1 family.</text>
</comment>
<evidence type="ECO:0000256" key="10">
    <source>
        <dbReference type="SAM" id="Phobius"/>
    </source>
</evidence>
<dbReference type="GO" id="GO:0005975">
    <property type="term" value="P:carbohydrate metabolic process"/>
    <property type="evidence" value="ECO:0007669"/>
    <property type="project" value="InterPro"/>
</dbReference>
<accession>A0AB34JPE3</accession>
<evidence type="ECO:0000256" key="7">
    <source>
        <dbReference type="ARBA" id="ARBA00022833"/>
    </source>
</evidence>
<dbReference type="Gene3D" id="2.60.120.10">
    <property type="entry name" value="Jelly Rolls"/>
    <property type="match status" value="2"/>
</dbReference>
<keyword evidence="10" id="KW-1133">Transmembrane helix</keyword>
<organism evidence="13 14">
    <name type="scientific">Prymnesium parvum</name>
    <name type="common">Toxic golden alga</name>
    <dbReference type="NCBI Taxonomy" id="97485"/>
    <lineage>
        <taxon>Eukaryota</taxon>
        <taxon>Haptista</taxon>
        <taxon>Haptophyta</taxon>
        <taxon>Prymnesiophyceae</taxon>
        <taxon>Prymnesiales</taxon>
        <taxon>Prymnesiaceae</taxon>
        <taxon>Prymnesium</taxon>
    </lineage>
</organism>
<keyword evidence="6" id="KW-0479">Metal-binding</keyword>
<keyword evidence="10" id="KW-0812">Transmembrane</keyword>
<dbReference type="Pfam" id="PF20511">
    <property type="entry name" value="PMI_typeI_cat"/>
    <property type="match status" value="1"/>
</dbReference>
<comment type="pathway">
    <text evidence="3">Nucleotide-sugar biosynthesis; GDP-alpha-D-mannose biosynthesis; alpha-D-mannose 1-phosphate from D-fructose 6-phosphate: step 1/2.</text>
</comment>
<dbReference type="PRINTS" id="PR00714">
    <property type="entry name" value="MAN6PISMRASE"/>
</dbReference>
<dbReference type="InterPro" id="IPR011051">
    <property type="entry name" value="RmlC_Cupin_sf"/>
</dbReference>
<keyword evidence="14" id="KW-1185">Reference proteome</keyword>
<gene>
    <name evidence="13" type="ORF">AB1Y20_018668</name>
</gene>
<dbReference type="AlphaFoldDB" id="A0AB34JPE3"/>
<dbReference type="GO" id="GO:0008270">
    <property type="term" value="F:zinc ion binding"/>
    <property type="evidence" value="ECO:0007669"/>
    <property type="project" value="InterPro"/>
</dbReference>
<evidence type="ECO:0000313" key="14">
    <source>
        <dbReference type="Proteomes" id="UP001515480"/>
    </source>
</evidence>